<sequence>MDKRLSITLDATWREGTLTYNDFTLEYKSELPLQIPRYELDTSVRIELDDKPTLSGIYLPDIDFSPTRFIHADYGEPVSALQGRARCDWIDSETGDRDYSWDETEWAKTGWTLIRRVEGEFIDVPPEGFFPEGKPEELYNWPQREKKILQEERERITCWSGAFAPFSGRWATIINGATQYTHTRTGQVMLEFEDKQGKKHRACWSLLKRDDDGNVFIIPDLMR</sequence>
<name>A0A9J9KZ70_ENT38</name>
<dbReference type="EMBL" id="CP000653">
    <property type="protein sequence ID" value="ABP61573.1"/>
    <property type="molecule type" value="Genomic_DNA"/>
</dbReference>
<keyword evidence="2" id="KW-1185">Reference proteome</keyword>
<accession>A0A9J9KZ70</accession>
<gene>
    <name evidence="1" type="ordered locus">Ent638_2908</name>
</gene>
<proteinExistence type="predicted"/>
<evidence type="ECO:0000313" key="1">
    <source>
        <dbReference type="EMBL" id="ABP61573.1"/>
    </source>
</evidence>
<dbReference type="AlphaFoldDB" id="A0A9J9KZ70"/>
<reference evidence="2" key="1">
    <citation type="journal article" date="2010" name="PLoS Genet.">
        <title>Genome sequence of the plant growth promoting endophytic bacterium Enterobacter sp. 638.</title>
        <authorList>
            <person name="Taghavi S."/>
            <person name="van der Lelie D."/>
            <person name="Hoffman A."/>
            <person name="Zhang Y.B."/>
            <person name="Walla M.D."/>
            <person name="Vangronsveld J."/>
            <person name="Newman L."/>
            <person name="Monchy S."/>
        </authorList>
    </citation>
    <scope>NUCLEOTIDE SEQUENCE [LARGE SCALE GENOMIC DNA]</scope>
    <source>
        <strain evidence="2">638</strain>
    </source>
</reference>
<dbReference type="KEGG" id="ent:Ent638_2908"/>
<protein>
    <submittedName>
        <fullName evidence="1">Uncharacterized protein</fullName>
    </submittedName>
</protein>
<dbReference type="Proteomes" id="UP000000230">
    <property type="component" value="Chromosome"/>
</dbReference>
<evidence type="ECO:0000313" key="2">
    <source>
        <dbReference type="Proteomes" id="UP000000230"/>
    </source>
</evidence>
<organism evidence="1 2">
    <name type="scientific">Enterobacter sp. (strain 638)</name>
    <dbReference type="NCBI Taxonomy" id="399742"/>
    <lineage>
        <taxon>Bacteria</taxon>
        <taxon>Pseudomonadati</taxon>
        <taxon>Pseudomonadota</taxon>
        <taxon>Gammaproteobacteria</taxon>
        <taxon>Enterobacterales</taxon>
        <taxon>Enterobacteriaceae</taxon>
        <taxon>Enterobacter</taxon>
    </lineage>
</organism>